<evidence type="ECO:0000313" key="2">
    <source>
        <dbReference type="EMBL" id="KAK3402366.1"/>
    </source>
</evidence>
<dbReference type="PANTHER" id="PTHR38850:SF2">
    <property type="entry name" value="CERATO-PLATANIN"/>
    <property type="match status" value="1"/>
</dbReference>
<gene>
    <name evidence="2" type="ORF">B0T20DRAFT_493655</name>
</gene>
<feature type="chain" id="PRO_5042137412" description="Cerato-platanin" evidence="1">
    <location>
        <begin position="23"/>
        <end position="256"/>
    </location>
</feature>
<reference evidence="2" key="1">
    <citation type="journal article" date="2023" name="Mol. Phylogenet. Evol.">
        <title>Genome-scale phylogeny and comparative genomics of the fungal order Sordariales.</title>
        <authorList>
            <person name="Hensen N."/>
            <person name="Bonometti L."/>
            <person name="Westerberg I."/>
            <person name="Brannstrom I.O."/>
            <person name="Guillou S."/>
            <person name="Cros-Aarteil S."/>
            <person name="Calhoun S."/>
            <person name="Haridas S."/>
            <person name="Kuo A."/>
            <person name="Mondo S."/>
            <person name="Pangilinan J."/>
            <person name="Riley R."/>
            <person name="LaButti K."/>
            <person name="Andreopoulos B."/>
            <person name="Lipzen A."/>
            <person name="Chen C."/>
            <person name="Yan M."/>
            <person name="Daum C."/>
            <person name="Ng V."/>
            <person name="Clum A."/>
            <person name="Steindorff A."/>
            <person name="Ohm R.A."/>
            <person name="Martin F."/>
            <person name="Silar P."/>
            <person name="Natvig D.O."/>
            <person name="Lalanne C."/>
            <person name="Gautier V."/>
            <person name="Ament-Velasquez S.L."/>
            <person name="Kruys A."/>
            <person name="Hutchinson M.I."/>
            <person name="Powell A.J."/>
            <person name="Barry K."/>
            <person name="Miller A.N."/>
            <person name="Grigoriev I.V."/>
            <person name="Debuchy R."/>
            <person name="Gladieux P."/>
            <person name="Hiltunen Thoren M."/>
            <person name="Johannesson H."/>
        </authorList>
    </citation>
    <scope>NUCLEOTIDE SEQUENCE</scope>
    <source>
        <strain evidence="2">FGSC 1904</strain>
    </source>
</reference>
<dbReference type="EMBL" id="JAUTDP010000002">
    <property type="protein sequence ID" value="KAK3402366.1"/>
    <property type="molecule type" value="Genomic_DNA"/>
</dbReference>
<evidence type="ECO:0000313" key="3">
    <source>
        <dbReference type="Proteomes" id="UP001281003"/>
    </source>
</evidence>
<keyword evidence="1" id="KW-0732">Signal</keyword>
<organism evidence="2 3">
    <name type="scientific">Sordaria brevicollis</name>
    <dbReference type="NCBI Taxonomy" id="83679"/>
    <lineage>
        <taxon>Eukaryota</taxon>
        <taxon>Fungi</taxon>
        <taxon>Dikarya</taxon>
        <taxon>Ascomycota</taxon>
        <taxon>Pezizomycotina</taxon>
        <taxon>Sordariomycetes</taxon>
        <taxon>Sordariomycetidae</taxon>
        <taxon>Sordariales</taxon>
        <taxon>Sordariaceae</taxon>
        <taxon>Sordaria</taxon>
    </lineage>
</organism>
<accession>A0AAE0UFH6</accession>
<dbReference type="AlphaFoldDB" id="A0AAE0UFH6"/>
<name>A0AAE0UFH6_SORBR</name>
<proteinExistence type="predicted"/>
<dbReference type="PANTHER" id="PTHR38850">
    <property type="entry name" value="CERATO-PLATANIN"/>
    <property type="match status" value="1"/>
</dbReference>
<sequence>MFGKNLLARLALVGTLALQASAVAIGGRSSVPDGIDVNKGHALMPAEGDFYITPHSSYSSSVGVLGCKVNVNNMAYWPEAIGCDDICIEVSYEGRKVTLFRVDNSVGAHDISFNAFNYLYTGYPATDKAHIEPPKDGGITAHYKTIDPNNCRQIINGTASGKLPFSAATSINYISNCVLNAPNSWVAKNFELWNIYDSQCNLGYNELCEIPDFKAGFNQAKCPHQLGLQDPLNGQEVWDIQYPSGDFKEAKRPGEP</sequence>
<feature type="signal peptide" evidence="1">
    <location>
        <begin position="1"/>
        <end position="22"/>
    </location>
</feature>
<reference evidence="2" key="2">
    <citation type="submission" date="2023-07" db="EMBL/GenBank/DDBJ databases">
        <authorList>
            <consortium name="Lawrence Berkeley National Laboratory"/>
            <person name="Haridas S."/>
            <person name="Hensen N."/>
            <person name="Bonometti L."/>
            <person name="Westerberg I."/>
            <person name="Brannstrom I.O."/>
            <person name="Guillou S."/>
            <person name="Cros-Aarteil S."/>
            <person name="Calhoun S."/>
            <person name="Kuo A."/>
            <person name="Mondo S."/>
            <person name="Pangilinan J."/>
            <person name="Riley R."/>
            <person name="LaButti K."/>
            <person name="Andreopoulos B."/>
            <person name="Lipzen A."/>
            <person name="Chen C."/>
            <person name="Yanf M."/>
            <person name="Daum C."/>
            <person name="Ng V."/>
            <person name="Clum A."/>
            <person name="Steindorff A."/>
            <person name="Ohm R."/>
            <person name="Martin F."/>
            <person name="Silar P."/>
            <person name="Natvig D."/>
            <person name="Lalanne C."/>
            <person name="Gautier V."/>
            <person name="Ament-velasquez S.L."/>
            <person name="Kruys A."/>
            <person name="Hutchinson M.I."/>
            <person name="Powell A.J."/>
            <person name="Barry K."/>
            <person name="Miller A.N."/>
            <person name="Grigoriev I.V."/>
            <person name="Debuchy R."/>
            <person name="Gladieux P."/>
            <person name="Thoren M.H."/>
            <person name="Johannesson H."/>
        </authorList>
    </citation>
    <scope>NUCLEOTIDE SEQUENCE</scope>
    <source>
        <strain evidence="2">FGSC 1904</strain>
    </source>
</reference>
<evidence type="ECO:0000256" key="1">
    <source>
        <dbReference type="SAM" id="SignalP"/>
    </source>
</evidence>
<evidence type="ECO:0008006" key="4">
    <source>
        <dbReference type="Google" id="ProtNLM"/>
    </source>
</evidence>
<comment type="caution">
    <text evidence="2">The sequence shown here is derived from an EMBL/GenBank/DDBJ whole genome shotgun (WGS) entry which is preliminary data.</text>
</comment>
<dbReference type="Proteomes" id="UP001281003">
    <property type="component" value="Unassembled WGS sequence"/>
</dbReference>
<protein>
    <recommendedName>
        <fullName evidence="4">Cerato-platanin</fullName>
    </recommendedName>
</protein>
<keyword evidence="3" id="KW-1185">Reference proteome</keyword>